<keyword evidence="4 5" id="KW-0732">Signal</keyword>
<dbReference type="AlphaFoldDB" id="S4UJE8"/>
<protein>
    <recommendedName>
        <fullName evidence="5">Conotoxin</fullName>
    </recommendedName>
</protein>
<dbReference type="Pfam" id="PF16981">
    <property type="entry name" value="Chi-conotoxin"/>
    <property type="match status" value="1"/>
</dbReference>
<dbReference type="InterPro" id="IPR031565">
    <property type="entry name" value="T-conotoxin"/>
</dbReference>
<accession>S4UJE8</accession>
<reference evidence="6" key="1">
    <citation type="submission" date="2012-07" db="EMBL/GenBank/DDBJ databases">
        <title>Genomic structure, molecular evolution, and diversity of the conotoxins.</title>
        <authorList>
            <person name="Wu Y."/>
            <person name="Wang L."/>
            <person name="Zhou M."/>
            <person name="Ren Z."/>
            <person name="Zhu X."/>
            <person name="You Y."/>
            <person name="Qiang Y."/>
            <person name="Qin M."/>
            <person name="Luo S."/>
            <person name="Xu A."/>
        </authorList>
    </citation>
    <scope>NUCLEOTIDE SEQUENCE</scope>
</reference>
<keyword evidence="2 5" id="KW-0964">Secreted</keyword>
<reference evidence="7" key="2">
    <citation type="journal article" date="2013" name="PLoS ONE">
        <title>Molecular evolution and diversity of conus peptide toxins, as revealed by gene structure and intron sequence analyses.</title>
        <authorList>
            <person name="Wu Y."/>
            <person name="Wang L."/>
            <person name="Zhou M."/>
            <person name="You Y."/>
            <person name="Zhu X."/>
            <person name="Qiang Y."/>
            <person name="Qin M."/>
            <person name="Luo S."/>
            <person name="Ren Z."/>
            <person name="Xu A."/>
        </authorList>
    </citation>
    <scope>NUCLEOTIDE SEQUENCE</scope>
</reference>
<dbReference type="GO" id="GO:0005576">
    <property type="term" value="C:extracellular region"/>
    <property type="evidence" value="ECO:0007669"/>
    <property type="project" value="UniProtKB-SubCell"/>
</dbReference>
<comment type="subcellular location">
    <subcellularLocation>
        <location evidence="1 5">Secreted</location>
    </subcellularLocation>
</comment>
<name>S4UJE8_CONTC</name>
<sequence>MRCLPVFIILLLLILPAPSADVQPKTKDHVHLASFLDSAKRTVRGHCCPYYPQCCPSG</sequence>
<keyword evidence="3 5" id="KW-0800">Toxin</keyword>
<evidence type="ECO:0000256" key="3">
    <source>
        <dbReference type="ARBA" id="ARBA00022656"/>
    </source>
</evidence>
<comment type="similarity">
    <text evidence="5">Belongs to the conotoxin T superfamily.</text>
</comment>
<evidence type="ECO:0000313" key="6">
    <source>
        <dbReference type="EMBL" id="AGK23230.1"/>
    </source>
</evidence>
<feature type="chain" id="PRO_5007726935" description="Conotoxin" evidence="5">
    <location>
        <begin position="20"/>
        <end position="58"/>
    </location>
</feature>
<evidence type="ECO:0000256" key="2">
    <source>
        <dbReference type="ARBA" id="ARBA00022525"/>
    </source>
</evidence>
<dbReference type="EMBL" id="JX293524">
    <property type="protein sequence ID" value="AGK23264.1"/>
    <property type="molecule type" value="Genomic_DNA"/>
</dbReference>
<evidence type="ECO:0000256" key="1">
    <source>
        <dbReference type="ARBA" id="ARBA00004613"/>
    </source>
</evidence>
<evidence type="ECO:0000256" key="5">
    <source>
        <dbReference type="RuleBase" id="RU367125"/>
    </source>
</evidence>
<evidence type="ECO:0000256" key="4">
    <source>
        <dbReference type="ARBA" id="ARBA00022729"/>
    </source>
</evidence>
<feature type="signal peptide" evidence="5">
    <location>
        <begin position="1"/>
        <end position="19"/>
    </location>
</feature>
<organism evidence="6">
    <name type="scientific">Conus terebra</name>
    <name type="common">Sea snail</name>
    <name type="synonym">Virgiconus terebra</name>
    <dbReference type="NCBI Taxonomy" id="89453"/>
    <lineage>
        <taxon>Eukaryota</taxon>
        <taxon>Metazoa</taxon>
        <taxon>Spiralia</taxon>
        <taxon>Lophotrochozoa</taxon>
        <taxon>Mollusca</taxon>
        <taxon>Gastropoda</taxon>
        <taxon>Caenogastropoda</taxon>
        <taxon>Neogastropoda</taxon>
        <taxon>Conoidea</taxon>
        <taxon>Conidae</taxon>
        <taxon>Conus</taxon>
        <taxon>Virgiconus</taxon>
    </lineage>
</organism>
<dbReference type="EMBL" id="JX293490">
    <property type="protein sequence ID" value="AGK23230.1"/>
    <property type="molecule type" value="mRNA"/>
</dbReference>
<evidence type="ECO:0000313" key="7">
    <source>
        <dbReference type="EMBL" id="AGK23264.1"/>
    </source>
</evidence>
<proteinExistence type="evidence at transcript level"/>
<dbReference type="GO" id="GO:0090729">
    <property type="term" value="F:toxin activity"/>
    <property type="evidence" value="ECO:0007669"/>
    <property type="project" value="UniProtKB-UniRule"/>
</dbReference>